<feature type="region of interest" description="Disordered" evidence="1">
    <location>
        <begin position="23"/>
        <end position="45"/>
    </location>
</feature>
<feature type="non-terminal residue" evidence="2">
    <location>
        <position position="1"/>
    </location>
</feature>
<evidence type="ECO:0000313" key="3">
    <source>
        <dbReference type="Proteomes" id="UP000257109"/>
    </source>
</evidence>
<sequence>MCYVFASPDQRATIDLSGPRYQAPFQQQKQQQLPPQNDPPSREEWTSFQQNLNAIMQDLKMQIRQLASSMSQLHSVGSGNLPSQTIPNPKGGNANAMMLRSGRELPQQSTSQQMSRPVDAKFELEANSPIQQPARPVPLSFPT</sequence>
<name>A0A371GBE6_MUCPR</name>
<gene>
    <name evidence="2" type="ORF">CR513_30603</name>
</gene>
<evidence type="ECO:0000313" key="2">
    <source>
        <dbReference type="EMBL" id="RDX87877.1"/>
    </source>
</evidence>
<dbReference type="Proteomes" id="UP000257109">
    <property type="component" value="Unassembled WGS sequence"/>
</dbReference>
<proteinExistence type="predicted"/>
<evidence type="ECO:0000256" key="1">
    <source>
        <dbReference type="SAM" id="MobiDB-lite"/>
    </source>
</evidence>
<reference evidence="2" key="1">
    <citation type="submission" date="2018-05" db="EMBL/GenBank/DDBJ databases">
        <title>Draft genome of Mucuna pruriens seed.</title>
        <authorList>
            <person name="Nnadi N.E."/>
            <person name="Vos R."/>
            <person name="Hasami M.H."/>
            <person name="Devisetty U.K."/>
            <person name="Aguiy J.C."/>
        </authorList>
    </citation>
    <scope>NUCLEOTIDE SEQUENCE [LARGE SCALE GENOMIC DNA]</scope>
    <source>
        <strain evidence="2">JCA_2017</strain>
    </source>
</reference>
<dbReference type="EMBL" id="QJKJ01006106">
    <property type="protein sequence ID" value="RDX87877.1"/>
    <property type="molecule type" value="Genomic_DNA"/>
</dbReference>
<feature type="region of interest" description="Disordered" evidence="1">
    <location>
        <begin position="74"/>
        <end position="96"/>
    </location>
</feature>
<dbReference type="AlphaFoldDB" id="A0A371GBE6"/>
<dbReference type="OrthoDB" id="1937287at2759"/>
<feature type="compositionally biased region" description="Low complexity" evidence="1">
    <location>
        <begin position="23"/>
        <end position="35"/>
    </location>
</feature>
<feature type="compositionally biased region" description="Polar residues" evidence="1">
    <location>
        <begin position="74"/>
        <end position="87"/>
    </location>
</feature>
<protein>
    <submittedName>
        <fullName evidence="2">Uncharacterized protein</fullName>
    </submittedName>
</protein>
<accession>A0A371GBE6</accession>
<keyword evidence="3" id="KW-1185">Reference proteome</keyword>
<comment type="caution">
    <text evidence="2">The sequence shown here is derived from an EMBL/GenBank/DDBJ whole genome shotgun (WGS) entry which is preliminary data.</text>
</comment>
<organism evidence="2 3">
    <name type="scientific">Mucuna pruriens</name>
    <name type="common">Velvet bean</name>
    <name type="synonym">Dolichos pruriens</name>
    <dbReference type="NCBI Taxonomy" id="157652"/>
    <lineage>
        <taxon>Eukaryota</taxon>
        <taxon>Viridiplantae</taxon>
        <taxon>Streptophyta</taxon>
        <taxon>Embryophyta</taxon>
        <taxon>Tracheophyta</taxon>
        <taxon>Spermatophyta</taxon>
        <taxon>Magnoliopsida</taxon>
        <taxon>eudicotyledons</taxon>
        <taxon>Gunneridae</taxon>
        <taxon>Pentapetalae</taxon>
        <taxon>rosids</taxon>
        <taxon>fabids</taxon>
        <taxon>Fabales</taxon>
        <taxon>Fabaceae</taxon>
        <taxon>Papilionoideae</taxon>
        <taxon>50 kb inversion clade</taxon>
        <taxon>NPAAA clade</taxon>
        <taxon>indigoferoid/millettioid clade</taxon>
        <taxon>Phaseoleae</taxon>
        <taxon>Mucuna</taxon>
    </lineage>
</organism>